<name>A0A7Z2ZU46_9BURK</name>
<accession>A0A7Z2ZU46</accession>
<gene>
    <name evidence="1" type="ORF">HH212_12105</name>
</gene>
<proteinExistence type="predicted"/>
<sequence length="371" mass="40659">MTKITTIRDEQETNAQGMADALLHRMAPTTKLTENGQRFRHMTLLELARESLEVEGLNVRGKDRMEVAALALQSRNMGTSDFPSILANVGNKRMRLAYQQNPATYQLWARRAADLPDFKSVTAVQISSAPDLLRVNEDGEFQYGKMQDGAESYSLITYGRIVALTRQAMVNDDLRAFDTALAGFGSAAARLENRLVYAQLTGNAPMADGNALFDAQHKNAATGAGSALGLDALSAMRASMRQQRGLQSETLNIAPSFLIVPAALEQDAYKLTSANYTPSRFADVNEFREGGRSSLTPVVEPLLDNVSATQWYAAANNGQVDTVEYCYLAGTDGPVLETWNPFNIDAMNMKCRLDFAAKAIDYRGLYRADGK</sequence>
<protein>
    <recommendedName>
        <fullName evidence="3">Bacteriophage Mu GpT domain-containing protein</fullName>
    </recommendedName>
</protein>
<organism evidence="1 2">
    <name type="scientific">Massilia forsythiae</name>
    <dbReference type="NCBI Taxonomy" id="2728020"/>
    <lineage>
        <taxon>Bacteria</taxon>
        <taxon>Pseudomonadati</taxon>
        <taxon>Pseudomonadota</taxon>
        <taxon>Betaproteobacteria</taxon>
        <taxon>Burkholderiales</taxon>
        <taxon>Oxalobacteraceae</taxon>
        <taxon>Telluria group</taxon>
        <taxon>Massilia</taxon>
    </lineage>
</organism>
<dbReference type="KEGG" id="mfy:HH212_12105"/>
<reference evidence="1 2" key="1">
    <citation type="submission" date="2020-04" db="EMBL/GenBank/DDBJ databases">
        <title>Genome sequencing of novel species.</title>
        <authorList>
            <person name="Heo J."/>
            <person name="Kim S.-J."/>
            <person name="Kim J.-S."/>
            <person name="Hong S.-B."/>
            <person name="Kwon S.-W."/>
        </authorList>
    </citation>
    <scope>NUCLEOTIDE SEQUENCE [LARGE SCALE GENOMIC DNA]</scope>
    <source>
        <strain evidence="1 2">GN2-R2</strain>
    </source>
</reference>
<dbReference type="Proteomes" id="UP000502415">
    <property type="component" value="Chromosome"/>
</dbReference>
<evidence type="ECO:0000313" key="1">
    <source>
        <dbReference type="EMBL" id="QJE00672.1"/>
    </source>
</evidence>
<evidence type="ECO:0008006" key="3">
    <source>
        <dbReference type="Google" id="ProtNLM"/>
    </source>
</evidence>
<dbReference type="AlphaFoldDB" id="A0A7Z2ZU46"/>
<evidence type="ECO:0000313" key="2">
    <source>
        <dbReference type="Proteomes" id="UP000502415"/>
    </source>
</evidence>
<dbReference type="RefSeq" id="WP_170202704.1">
    <property type="nucleotide sequence ID" value="NZ_CP051685.1"/>
</dbReference>
<keyword evidence="2" id="KW-1185">Reference proteome</keyword>
<dbReference type="Pfam" id="PF25209">
    <property type="entry name" value="Phage_capsid_4"/>
    <property type="match status" value="1"/>
</dbReference>
<dbReference type="EMBL" id="CP051685">
    <property type="protein sequence ID" value="QJE00672.1"/>
    <property type="molecule type" value="Genomic_DNA"/>
</dbReference>